<organism evidence="2 3">
    <name type="scientific">Pleurodeles waltl</name>
    <name type="common">Iberian ribbed newt</name>
    <dbReference type="NCBI Taxonomy" id="8319"/>
    <lineage>
        <taxon>Eukaryota</taxon>
        <taxon>Metazoa</taxon>
        <taxon>Chordata</taxon>
        <taxon>Craniata</taxon>
        <taxon>Vertebrata</taxon>
        <taxon>Euteleostomi</taxon>
        <taxon>Amphibia</taxon>
        <taxon>Batrachia</taxon>
        <taxon>Caudata</taxon>
        <taxon>Salamandroidea</taxon>
        <taxon>Salamandridae</taxon>
        <taxon>Pleurodelinae</taxon>
        <taxon>Pleurodeles</taxon>
    </lineage>
</organism>
<sequence length="84" mass="9811">MVIVRELLRVEDSLGPLEKEEVVQAQHAQRLREARAEHAELLKRLSKVDYVVRERTHSEGDKAGRTVEEFRNCSVLYNLVARKR</sequence>
<keyword evidence="3" id="KW-1185">Reference proteome</keyword>
<dbReference type="EMBL" id="JANPWB010000006">
    <property type="protein sequence ID" value="KAJ1176257.1"/>
    <property type="molecule type" value="Genomic_DNA"/>
</dbReference>
<keyword evidence="1" id="KW-0175">Coiled coil</keyword>
<evidence type="ECO:0000256" key="1">
    <source>
        <dbReference type="SAM" id="Coils"/>
    </source>
</evidence>
<evidence type="ECO:0000313" key="3">
    <source>
        <dbReference type="Proteomes" id="UP001066276"/>
    </source>
</evidence>
<feature type="coiled-coil region" evidence="1">
    <location>
        <begin position="17"/>
        <end position="48"/>
    </location>
</feature>
<dbReference type="AlphaFoldDB" id="A0AAV7TI20"/>
<accession>A0AAV7TI20</accession>
<dbReference type="Proteomes" id="UP001066276">
    <property type="component" value="Chromosome 3_2"/>
</dbReference>
<name>A0AAV7TI20_PLEWA</name>
<gene>
    <name evidence="2" type="ORF">NDU88_001539</name>
</gene>
<proteinExistence type="predicted"/>
<reference evidence="2" key="1">
    <citation type="journal article" date="2022" name="bioRxiv">
        <title>Sequencing and chromosome-scale assembly of the giantPleurodeles waltlgenome.</title>
        <authorList>
            <person name="Brown T."/>
            <person name="Elewa A."/>
            <person name="Iarovenko S."/>
            <person name="Subramanian E."/>
            <person name="Araus A.J."/>
            <person name="Petzold A."/>
            <person name="Susuki M."/>
            <person name="Suzuki K.-i.T."/>
            <person name="Hayashi T."/>
            <person name="Toyoda A."/>
            <person name="Oliveira C."/>
            <person name="Osipova E."/>
            <person name="Leigh N.D."/>
            <person name="Simon A."/>
            <person name="Yun M.H."/>
        </authorList>
    </citation>
    <scope>NUCLEOTIDE SEQUENCE</scope>
    <source>
        <strain evidence="2">20211129_DDA</strain>
        <tissue evidence="2">Liver</tissue>
    </source>
</reference>
<protein>
    <submittedName>
        <fullName evidence="2">Uncharacterized protein</fullName>
    </submittedName>
</protein>
<comment type="caution">
    <text evidence="2">The sequence shown here is derived from an EMBL/GenBank/DDBJ whole genome shotgun (WGS) entry which is preliminary data.</text>
</comment>
<evidence type="ECO:0000313" key="2">
    <source>
        <dbReference type="EMBL" id="KAJ1176257.1"/>
    </source>
</evidence>